<dbReference type="GO" id="GO:0016987">
    <property type="term" value="F:sigma factor activity"/>
    <property type="evidence" value="ECO:0007669"/>
    <property type="project" value="UniProtKB-KW"/>
</dbReference>
<dbReference type="PANTHER" id="PTHR43133">
    <property type="entry name" value="RNA POLYMERASE ECF-TYPE SIGMA FACTO"/>
    <property type="match status" value="1"/>
</dbReference>
<evidence type="ECO:0000256" key="4">
    <source>
        <dbReference type="ARBA" id="ARBA00023125"/>
    </source>
</evidence>
<name>A0A1Y3U7J9_9FIRM</name>
<dbReference type="InterPro" id="IPR013325">
    <property type="entry name" value="RNA_pol_sigma_r2"/>
</dbReference>
<comment type="caution">
    <text evidence="8">The sequence shown here is derived from an EMBL/GenBank/DDBJ whole genome shotgun (WGS) entry which is preliminary data.</text>
</comment>
<evidence type="ECO:0000256" key="3">
    <source>
        <dbReference type="ARBA" id="ARBA00023082"/>
    </source>
</evidence>
<dbReference type="SUPFAM" id="SSF88659">
    <property type="entry name" value="Sigma3 and sigma4 domains of RNA polymerase sigma factors"/>
    <property type="match status" value="1"/>
</dbReference>
<keyword evidence="5" id="KW-0804">Transcription</keyword>
<accession>A0A1Y3U7J9</accession>
<evidence type="ECO:0000259" key="7">
    <source>
        <dbReference type="Pfam" id="PF08281"/>
    </source>
</evidence>
<dbReference type="InterPro" id="IPR014284">
    <property type="entry name" value="RNA_pol_sigma-70_dom"/>
</dbReference>
<evidence type="ECO:0000256" key="1">
    <source>
        <dbReference type="ARBA" id="ARBA00010641"/>
    </source>
</evidence>
<evidence type="ECO:0000313" key="9">
    <source>
        <dbReference type="Proteomes" id="UP000195455"/>
    </source>
</evidence>
<dbReference type="InterPro" id="IPR013249">
    <property type="entry name" value="RNA_pol_sigma70_r4_t2"/>
</dbReference>
<comment type="similarity">
    <text evidence="1">Belongs to the sigma-70 factor family. ECF subfamily.</text>
</comment>
<dbReference type="SUPFAM" id="SSF88946">
    <property type="entry name" value="Sigma2 domain of RNA polymerase sigma factors"/>
    <property type="match status" value="1"/>
</dbReference>
<keyword evidence="2" id="KW-0805">Transcription regulation</keyword>
<dbReference type="NCBIfam" id="TIGR02937">
    <property type="entry name" value="sigma70-ECF"/>
    <property type="match status" value="1"/>
</dbReference>
<keyword evidence="3" id="KW-0731">Sigma factor</keyword>
<feature type="domain" description="RNA polymerase sigma-70 region 2" evidence="6">
    <location>
        <begin position="62"/>
        <end position="126"/>
    </location>
</feature>
<dbReference type="Gene3D" id="1.10.10.10">
    <property type="entry name" value="Winged helix-like DNA-binding domain superfamily/Winged helix DNA-binding domain"/>
    <property type="match status" value="1"/>
</dbReference>
<dbReference type="CDD" id="cd06171">
    <property type="entry name" value="Sigma70_r4"/>
    <property type="match status" value="1"/>
</dbReference>
<evidence type="ECO:0000259" key="6">
    <source>
        <dbReference type="Pfam" id="PF04542"/>
    </source>
</evidence>
<dbReference type="AlphaFoldDB" id="A0A1Y3U7J9"/>
<keyword evidence="4" id="KW-0238">DNA-binding</keyword>
<evidence type="ECO:0008006" key="10">
    <source>
        <dbReference type="Google" id="ProtNLM"/>
    </source>
</evidence>
<evidence type="ECO:0000256" key="5">
    <source>
        <dbReference type="ARBA" id="ARBA00023163"/>
    </source>
</evidence>
<dbReference type="PANTHER" id="PTHR43133:SF8">
    <property type="entry name" value="RNA POLYMERASE SIGMA FACTOR HI_1459-RELATED"/>
    <property type="match status" value="1"/>
</dbReference>
<dbReference type="EMBL" id="NFHM01000005">
    <property type="protein sequence ID" value="OUN44762.1"/>
    <property type="molecule type" value="Genomic_DNA"/>
</dbReference>
<sequence>MFWRVFFFSKKNFHGTMEKEYFKVTTTNWGEYVEKKNDAVESNPLVSRAKNGDMQAFEQLLLQHEKIVFNIVLRMMGPGEDVKDLSQEVFLKVYRNLSKFDEKSAFSTWIYRIAVNTCIDEMRRRKGKQTYSLEAEIEDTEGSYQKQFADTGETPEESLMRKEGQSEVLRALEALSPEHKTAIVLRDIRGFSYEEIAEMTDTALGTVKSRISRARIQLKEEILKIRERKSNDLRQKSRKEGRT</sequence>
<dbReference type="InterPro" id="IPR007627">
    <property type="entry name" value="RNA_pol_sigma70_r2"/>
</dbReference>
<protein>
    <recommendedName>
        <fullName evidence="10">RNA polymerase subunit sigma-24</fullName>
    </recommendedName>
</protein>
<dbReference type="Gene3D" id="1.10.1740.10">
    <property type="match status" value="1"/>
</dbReference>
<evidence type="ECO:0000256" key="2">
    <source>
        <dbReference type="ARBA" id="ARBA00023015"/>
    </source>
</evidence>
<dbReference type="Proteomes" id="UP000195455">
    <property type="component" value="Unassembled WGS sequence"/>
</dbReference>
<feature type="domain" description="RNA polymerase sigma factor 70 region 4 type 2" evidence="7">
    <location>
        <begin position="167"/>
        <end position="218"/>
    </location>
</feature>
<dbReference type="GO" id="GO:0006352">
    <property type="term" value="P:DNA-templated transcription initiation"/>
    <property type="evidence" value="ECO:0007669"/>
    <property type="project" value="InterPro"/>
</dbReference>
<proteinExistence type="inferred from homology"/>
<dbReference type="Pfam" id="PF04542">
    <property type="entry name" value="Sigma70_r2"/>
    <property type="match status" value="1"/>
</dbReference>
<dbReference type="InterPro" id="IPR013324">
    <property type="entry name" value="RNA_pol_sigma_r3/r4-like"/>
</dbReference>
<dbReference type="Pfam" id="PF08281">
    <property type="entry name" value="Sigma70_r4_2"/>
    <property type="match status" value="1"/>
</dbReference>
<gene>
    <name evidence="8" type="ORF">B5G26_05260</name>
</gene>
<dbReference type="InterPro" id="IPR039425">
    <property type="entry name" value="RNA_pol_sigma-70-like"/>
</dbReference>
<organism evidence="8 9">
    <name type="scientific">Anaerotignum lactatifermentans</name>
    <dbReference type="NCBI Taxonomy" id="160404"/>
    <lineage>
        <taxon>Bacteria</taxon>
        <taxon>Bacillati</taxon>
        <taxon>Bacillota</taxon>
        <taxon>Clostridia</taxon>
        <taxon>Lachnospirales</taxon>
        <taxon>Anaerotignaceae</taxon>
        <taxon>Anaerotignum</taxon>
    </lineage>
</organism>
<dbReference type="InterPro" id="IPR036388">
    <property type="entry name" value="WH-like_DNA-bd_sf"/>
</dbReference>
<reference evidence="9" key="1">
    <citation type="submission" date="2017-04" db="EMBL/GenBank/DDBJ databases">
        <title>Function of individual gut microbiota members based on whole genome sequencing of pure cultures obtained from chicken caecum.</title>
        <authorList>
            <person name="Medvecky M."/>
            <person name="Cejkova D."/>
            <person name="Polansky O."/>
            <person name="Karasova D."/>
            <person name="Kubasova T."/>
            <person name="Cizek A."/>
            <person name="Rychlik I."/>
        </authorList>
    </citation>
    <scope>NUCLEOTIDE SEQUENCE [LARGE SCALE GENOMIC DNA]</scope>
    <source>
        <strain evidence="9">An75</strain>
    </source>
</reference>
<dbReference type="GO" id="GO:0003677">
    <property type="term" value="F:DNA binding"/>
    <property type="evidence" value="ECO:0007669"/>
    <property type="project" value="UniProtKB-KW"/>
</dbReference>
<evidence type="ECO:0000313" key="8">
    <source>
        <dbReference type="EMBL" id="OUN44762.1"/>
    </source>
</evidence>